<feature type="transmembrane region" description="Helical" evidence="16">
    <location>
        <begin position="69"/>
        <end position="92"/>
    </location>
</feature>
<keyword evidence="6" id="KW-0573">Peptidoglycan synthesis</keyword>
<feature type="transmembrane region" description="Helical" evidence="16">
    <location>
        <begin position="222"/>
        <end position="239"/>
    </location>
</feature>
<accession>A0A2H0U781</accession>
<comment type="similarity">
    <text evidence="11">Belongs to the SEDS family. FtsW subfamily.</text>
</comment>
<feature type="transmembrane region" description="Helical" evidence="16">
    <location>
        <begin position="360"/>
        <end position="381"/>
    </location>
</feature>
<dbReference type="PROSITE" id="PS00428">
    <property type="entry name" value="FTSW_RODA_SPOVE"/>
    <property type="match status" value="1"/>
</dbReference>
<reference evidence="18" key="1">
    <citation type="submission" date="2017-09" db="EMBL/GenBank/DDBJ databases">
        <title>Depth-based differentiation of microbial function through sediment-hosted aquifers and enrichment of novel symbionts in the deep terrestrial subsurface.</title>
        <authorList>
            <person name="Probst A.J."/>
            <person name="Ladd B."/>
            <person name="Jarett J.K."/>
            <person name="Geller-Mcgrath D.E."/>
            <person name="Sieber C.M.K."/>
            <person name="Emerson J.B."/>
            <person name="Anantharaman K."/>
            <person name="Thomas B.C."/>
            <person name="Malmstrom R."/>
            <person name="Stieglmeier M."/>
            <person name="Klingl A."/>
            <person name="Woyke T."/>
            <person name="Ryan C.M."/>
            <person name="Banfield J.F."/>
        </authorList>
    </citation>
    <scope>NUCLEOTIDE SEQUENCE [LARGE SCALE GENOMIC DNA]</scope>
</reference>
<evidence type="ECO:0000256" key="9">
    <source>
        <dbReference type="ARBA" id="ARBA00032370"/>
    </source>
</evidence>
<evidence type="ECO:0000256" key="13">
    <source>
        <dbReference type="ARBA" id="ARBA00041418"/>
    </source>
</evidence>
<proteinExistence type="inferred from homology"/>
<keyword evidence="3" id="KW-0808">Transferase</keyword>
<dbReference type="PANTHER" id="PTHR30474">
    <property type="entry name" value="CELL CYCLE PROTEIN"/>
    <property type="match status" value="1"/>
</dbReference>
<dbReference type="PANTHER" id="PTHR30474:SF2">
    <property type="entry name" value="PEPTIDOGLYCAN GLYCOSYLTRANSFERASE FTSW-RELATED"/>
    <property type="match status" value="1"/>
</dbReference>
<dbReference type="AlphaFoldDB" id="A0A2H0U781"/>
<evidence type="ECO:0000256" key="2">
    <source>
        <dbReference type="ARBA" id="ARBA00022676"/>
    </source>
</evidence>
<keyword evidence="5" id="KW-0133">Cell shape</keyword>
<dbReference type="Pfam" id="PF01098">
    <property type="entry name" value="FTSW_RODA_SPOVE"/>
    <property type="match status" value="1"/>
</dbReference>
<evidence type="ECO:0000256" key="6">
    <source>
        <dbReference type="ARBA" id="ARBA00022984"/>
    </source>
</evidence>
<evidence type="ECO:0000256" key="16">
    <source>
        <dbReference type="SAM" id="Phobius"/>
    </source>
</evidence>
<dbReference type="Proteomes" id="UP000231379">
    <property type="component" value="Unassembled WGS sequence"/>
</dbReference>
<feature type="transmembrane region" description="Helical" evidence="16">
    <location>
        <begin position="401"/>
        <end position="418"/>
    </location>
</feature>
<comment type="subcellular location">
    <subcellularLocation>
        <location evidence="1">Membrane</location>
        <topology evidence="1">Multi-pass membrane protein</topology>
    </subcellularLocation>
</comment>
<feature type="transmembrane region" description="Helical" evidence="16">
    <location>
        <begin position="199"/>
        <end position="216"/>
    </location>
</feature>
<comment type="caution">
    <text evidence="17">The sequence shown here is derived from an EMBL/GenBank/DDBJ whole genome shotgun (WGS) entry which is preliminary data.</text>
</comment>
<dbReference type="GO" id="GO:0032153">
    <property type="term" value="C:cell division site"/>
    <property type="evidence" value="ECO:0007669"/>
    <property type="project" value="TreeGrafter"/>
</dbReference>
<evidence type="ECO:0000256" key="8">
    <source>
        <dbReference type="ARBA" id="ARBA00023136"/>
    </source>
</evidence>
<evidence type="ECO:0000256" key="15">
    <source>
        <dbReference type="ARBA" id="ARBA00049902"/>
    </source>
</evidence>
<feature type="transmembrane region" description="Helical" evidence="16">
    <location>
        <begin position="174"/>
        <end position="192"/>
    </location>
</feature>
<feature type="transmembrane region" description="Helical" evidence="16">
    <location>
        <begin position="246"/>
        <end position="263"/>
    </location>
</feature>
<dbReference type="EC" id="2.4.99.28" evidence="14"/>
<dbReference type="InterPro" id="IPR018365">
    <property type="entry name" value="Cell_cycle_FtsW-rel_CS"/>
</dbReference>
<evidence type="ECO:0000256" key="12">
    <source>
        <dbReference type="ARBA" id="ARBA00041185"/>
    </source>
</evidence>
<dbReference type="GO" id="GO:0051301">
    <property type="term" value="P:cell division"/>
    <property type="evidence" value="ECO:0007669"/>
    <property type="project" value="InterPro"/>
</dbReference>
<protein>
    <recommendedName>
        <fullName evidence="12">Probable peptidoglycan glycosyltransferase FtsW</fullName>
        <ecNumber evidence="14">2.4.99.28</ecNumber>
    </recommendedName>
    <alternativeName>
        <fullName evidence="13">Cell division protein FtsW</fullName>
    </alternativeName>
    <alternativeName>
        <fullName evidence="10">Cell wall polymerase</fullName>
    </alternativeName>
    <alternativeName>
        <fullName evidence="9">Peptidoglycan polymerase</fullName>
    </alternativeName>
</protein>
<feature type="transmembrane region" description="Helical" evidence="16">
    <location>
        <begin position="136"/>
        <end position="154"/>
    </location>
</feature>
<keyword evidence="2" id="KW-0328">Glycosyltransferase</keyword>
<organism evidence="17 18">
    <name type="scientific">Candidatus Kaiserbacteria bacterium CG10_big_fil_rev_8_21_14_0_10_59_10</name>
    <dbReference type="NCBI Taxonomy" id="1974612"/>
    <lineage>
        <taxon>Bacteria</taxon>
        <taxon>Candidatus Kaiseribacteriota</taxon>
    </lineage>
</organism>
<dbReference type="EMBL" id="PFBM01000021">
    <property type="protein sequence ID" value="PIR82277.1"/>
    <property type="molecule type" value="Genomic_DNA"/>
</dbReference>
<evidence type="ECO:0000256" key="10">
    <source>
        <dbReference type="ARBA" id="ARBA00033270"/>
    </source>
</evidence>
<feature type="transmembrane region" description="Helical" evidence="16">
    <location>
        <begin position="323"/>
        <end position="348"/>
    </location>
</feature>
<evidence type="ECO:0000256" key="7">
    <source>
        <dbReference type="ARBA" id="ARBA00022989"/>
    </source>
</evidence>
<sequence length="424" mass="45286">MCCKLSQNAISAKNYSASPRFITILRPLDGPGTKWSCAIGCSPSCSLSRVSFWRFQHSRAMRRARMDRMLLLLLSALLGVGVLVFSSAAFGFLARGAEHTSSVVFNHLALGIGLGLIALMIAAYVDYRRWRPLAPLLYVASVLLTASVFLPFVGMEHAGGLRWLKIAGFTFQPAEALKLAVIIASAAAFAMLRRDVASWKGLVWLGGILLFPSLILYFQPDIGTLGVICITAGIMYLAAGASWRYVLLLGTAGMVLAGLLFVTQEHVRERVGTFLDPSAHPQSKGYQIHQSLIAVGSGGVWGRGYGQGVQKFTYLPEPMGDSIFAVAAEEFGFAGASVIVLLYLLLALRGFVIGVRAPDMFGALLAIGIAAYFAAEAYINIASMLGMGPLTGMPLPFMSQGGSAMLISLAAAGILLNISRYSTK</sequence>
<evidence type="ECO:0000256" key="5">
    <source>
        <dbReference type="ARBA" id="ARBA00022960"/>
    </source>
</evidence>
<evidence type="ECO:0000256" key="1">
    <source>
        <dbReference type="ARBA" id="ARBA00004141"/>
    </source>
</evidence>
<feature type="transmembrane region" description="Helical" evidence="16">
    <location>
        <begin position="104"/>
        <end position="124"/>
    </location>
</feature>
<gene>
    <name evidence="17" type="ORF">COU20_03800</name>
</gene>
<dbReference type="InterPro" id="IPR001182">
    <property type="entry name" value="FtsW/RodA"/>
</dbReference>
<comment type="catalytic activity">
    <reaction evidence="15">
        <text>[GlcNAc-(1-&gt;4)-Mur2Ac(oyl-L-Ala-gamma-D-Glu-L-Lys-D-Ala-D-Ala)](n)-di-trans,octa-cis-undecaprenyl diphosphate + beta-D-GlcNAc-(1-&gt;4)-Mur2Ac(oyl-L-Ala-gamma-D-Glu-L-Lys-D-Ala-D-Ala)-di-trans,octa-cis-undecaprenyl diphosphate = [GlcNAc-(1-&gt;4)-Mur2Ac(oyl-L-Ala-gamma-D-Glu-L-Lys-D-Ala-D-Ala)](n+1)-di-trans,octa-cis-undecaprenyl diphosphate + di-trans,octa-cis-undecaprenyl diphosphate + H(+)</text>
        <dbReference type="Rhea" id="RHEA:23708"/>
        <dbReference type="Rhea" id="RHEA-COMP:9602"/>
        <dbReference type="Rhea" id="RHEA-COMP:9603"/>
        <dbReference type="ChEBI" id="CHEBI:15378"/>
        <dbReference type="ChEBI" id="CHEBI:58405"/>
        <dbReference type="ChEBI" id="CHEBI:60033"/>
        <dbReference type="ChEBI" id="CHEBI:78435"/>
        <dbReference type="EC" id="2.4.99.28"/>
    </reaction>
</comment>
<name>A0A2H0U781_9BACT</name>
<keyword evidence="4 16" id="KW-0812">Transmembrane</keyword>
<keyword evidence="7 16" id="KW-1133">Transmembrane helix</keyword>
<dbReference type="GO" id="GO:0008360">
    <property type="term" value="P:regulation of cell shape"/>
    <property type="evidence" value="ECO:0007669"/>
    <property type="project" value="UniProtKB-KW"/>
</dbReference>
<evidence type="ECO:0000313" key="18">
    <source>
        <dbReference type="Proteomes" id="UP000231379"/>
    </source>
</evidence>
<evidence type="ECO:0000256" key="3">
    <source>
        <dbReference type="ARBA" id="ARBA00022679"/>
    </source>
</evidence>
<dbReference type="GO" id="GO:0008955">
    <property type="term" value="F:peptidoglycan glycosyltransferase activity"/>
    <property type="evidence" value="ECO:0007669"/>
    <property type="project" value="UniProtKB-EC"/>
</dbReference>
<evidence type="ECO:0000313" key="17">
    <source>
        <dbReference type="EMBL" id="PIR82277.1"/>
    </source>
</evidence>
<dbReference type="GO" id="GO:0005886">
    <property type="term" value="C:plasma membrane"/>
    <property type="evidence" value="ECO:0007669"/>
    <property type="project" value="TreeGrafter"/>
</dbReference>
<dbReference type="GO" id="GO:0015648">
    <property type="term" value="F:lipid-linked peptidoglycan transporter activity"/>
    <property type="evidence" value="ECO:0007669"/>
    <property type="project" value="TreeGrafter"/>
</dbReference>
<evidence type="ECO:0000256" key="4">
    <source>
        <dbReference type="ARBA" id="ARBA00022692"/>
    </source>
</evidence>
<evidence type="ECO:0000256" key="14">
    <source>
        <dbReference type="ARBA" id="ARBA00044770"/>
    </source>
</evidence>
<evidence type="ECO:0000256" key="11">
    <source>
        <dbReference type="ARBA" id="ARBA00038053"/>
    </source>
</evidence>
<keyword evidence="8 16" id="KW-0472">Membrane</keyword>
<dbReference type="GO" id="GO:0009252">
    <property type="term" value="P:peptidoglycan biosynthetic process"/>
    <property type="evidence" value="ECO:0007669"/>
    <property type="project" value="UniProtKB-KW"/>
</dbReference>